<dbReference type="AlphaFoldDB" id="A0A843USZ5"/>
<organism evidence="1 2">
    <name type="scientific">Colocasia esculenta</name>
    <name type="common">Wild taro</name>
    <name type="synonym">Arum esculentum</name>
    <dbReference type="NCBI Taxonomy" id="4460"/>
    <lineage>
        <taxon>Eukaryota</taxon>
        <taxon>Viridiplantae</taxon>
        <taxon>Streptophyta</taxon>
        <taxon>Embryophyta</taxon>
        <taxon>Tracheophyta</taxon>
        <taxon>Spermatophyta</taxon>
        <taxon>Magnoliopsida</taxon>
        <taxon>Liliopsida</taxon>
        <taxon>Araceae</taxon>
        <taxon>Aroideae</taxon>
        <taxon>Colocasieae</taxon>
        <taxon>Colocasia</taxon>
    </lineage>
</organism>
<accession>A0A843USZ5</accession>
<proteinExistence type="predicted"/>
<reference evidence="1" key="1">
    <citation type="submission" date="2017-07" db="EMBL/GenBank/DDBJ databases">
        <title>Taro Niue Genome Assembly and Annotation.</title>
        <authorList>
            <person name="Atibalentja N."/>
            <person name="Keating K."/>
            <person name="Fields C.J."/>
        </authorList>
    </citation>
    <scope>NUCLEOTIDE SEQUENCE</scope>
    <source>
        <strain evidence="1">Niue_2</strain>
        <tissue evidence="1">Leaf</tissue>
    </source>
</reference>
<comment type="caution">
    <text evidence="1">The sequence shown here is derived from an EMBL/GenBank/DDBJ whole genome shotgun (WGS) entry which is preliminary data.</text>
</comment>
<name>A0A843USZ5_COLES</name>
<gene>
    <name evidence="1" type="ORF">Taro_021939</name>
</gene>
<keyword evidence="2" id="KW-1185">Reference proteome</keyword>
<evidence type="ECO:0000313" key="1">
    <source>
        <dbReference type="EMBL" id="MQL89372.1"/>
    </source>
</evidence>
<sequence length="99" mass="11063">MPAGKATGAGVEKGAYEGRWLAFITLITFSCRDTLVAHVSCICGGTHFEVDQELEQLGRIYREERSQTGARNMTLTRPVDRHGSAVDRGWFPEPDFILY</sequence>
<dbReference type="EMBL" id="NMUH01001143">
    <property type="protein sequence ID" value="MQL89372.1"/>
    <property type="molecule type" value="Genomic_DNA"/>
</dbReference>
<dbReference type="Proteomes" id="UP000652761">
    <property type="component" value="Unassembled WGS sequence"/>
</dbReference>
<protein>
    <submittedName>
        <fullName evidence="1">Uncharacterized protein</fullName>
    </submittedName>
</protein>
<evidence type="ECO:0000313" key="2">
    <source>
        <dbReference type="Proteomes" id="UP000652761"/>
    </source>
</evidence>
<dbReference type="PROSITE" id="PS51257">
    <property type="entry name" value="PROKAR_LIPOPROTEIN"/>
    <property type="match status" value="1"/>
</dbReference>